<keyword evidence="3" id="KW-1185">Reference proteome</keyword>
<accession>A0ABT3T0W1</accession>
<organism evidence="2 3">
    <name type="scientific">Candidatus Marimicrobium litorale</name>
    <dbReference type="NCBI Taxonomy" id="2518991"/>
    <lineage>
        <taxon>Bacteria</taxon>
        <taxon>Pseudomonadati</taxon>
        <taxon>Pseudomonadota</taxon>
        <taxon>Gammaproteobacteria</taxon>
        <taxon>Cellvibrionales</taxon>
        <taxon>Halieaceae</taxon>
        <taxon>Marimicrobium</taxon>
    </lineage>
</organism>
<evidence type="ECO:0000256" key="1">
    <source>
        <dbReference type="SAM" id="MobiDB-lite"/>
    </source>
</evidence>
<evidence type="ECO:0000313" key="3">
    <source>
        <dbReference type="Proteomes" id="UP001143304"/>
    </source>
</evidence>
<comment type="caution">
    <text evidence="2">The sequence shown here is derived from an EMBL/GenBank/DDBJ whole genome shotgun (WGS) entry which is preliminary data.</text>
</comment>
<feature type="region of interest" description="Disordered" evidence="1">
    <location>
        <begin position="51"/>
        <end position="88"/>
    </location>
</feature>
<dbReference type="Proteomes" id="UP001143304">
    <property type="component" value="Unassembled WGS sequence"/>
</dbReference>
<feature type="compositionally biased region" description="Basic and acidic residues" evidence="1">
    <location>
        <begin position="1"/>
        <end position="26"/>
    </location>
</feature>
<sequence>MSNDDNKDSSAGPADKRPADATHEELPSQSRRRFSRTALASSAVLLSLGNRTAWGQTPPGCMSVSTLDSFNPSTGMFQSAPGSRPEHNESLAGEIHYVSAPDDGNYFAEGVVGTDGTTVYSTCQDPDLLDGICLIEDSSCP</sequence>
<gene>
    <name evidence="2" type="ORF">EYC82_00835</name>
</gene>
<protein>
    <submittedName>
        <fullName evidence="2">Uncharacterized protein</fullName>
    </submittedName>
</protein>
<feature type="region of interest" description="Disordered" evidence="1">
    <location>
        <begin position="1"/>
        <end position="35"/>
    </location>
</feature>
<feature type="compositionally biased region" description="Polar residues" evidence="1">
    <location>
        <begin position="63"/>
        <end position="81"/>
    </location>
</feature>
<proteinExistence type="predicted"/>
<evidence type="ECO:0000313" key="2">
    <source>
        <dbReference type="EMBL" id="MCX2975898.1"/>
    </source>
</evidence>
<name>A0ABT3T0W1_9GAMM</name>
<reference evidence="2" key="1">
    <citation type="submission" date="2019-02" db="EMBL/GenBank/DDBJ databases">
        <authorList>
            <person name="Li S.-H."/>
        </authorList>
    </citation>
    <scope>NUCLEOTIDE SEQUENCE</scope>
    <source>
        <strain evidence="2">IMCC11814</strain>
    </source>
</reference>
<dbReference type="RefSeq" id="WP_279247656.1">
    <property type="nucleotide sequence ID" value="NZ_SHNO01000001.1"/>
</dbReference>
<dbReference type="EMBL" id="SHNO01000001">
    <property type="protein sequence ID" value="MCX2975898.1"/>
    <property type="molecule type" value="Genomic_DNA"/>
</dbReference>